<reference evidence="8" key="3">
    <citation type="submission" date="2018-07" db="EMBL/GenBank/DDBJ databases">
        <title>WGS assembly of Glycine max.</title>
        <authorList>
            <person name="Schmutz J."/>
            <person name="Cannon S."/>
            <person name="Schlueter J."/>
            <person name="Ma J."/>
            <person name="Mitros T."/>
            <person name="Nelson W."/>
            <person name="Hyten D."/>
            <person name="Song Q."/>
            <person name="Thelen J."/>
            <person name="Cheng J."/>
            <person name="Xu D."/>
            <person name="Hellsten U."/>
            <person name="May G."/>
            <person name="Yu Y."/>
            <person name="Sakurai T."/>
            <person name="Umezawa T."/>
            <person name="Bhattacharyya M."/>
            <person name="Sandhu D."/>
            <person name="Valliyodan B."/>
            <person name="Lindquist E."/>
            <person name="Peto M."/>
            <person name="Grant D."/>
            <person name="Shu S."/>
            <person name="Goodstein D."/>
            <person name="Barry K."/>
            <person name="Futrell-Griggs M."/>
            <person name="Abernathy B."/>
            <person name="Du J."/>
            <person name="Tian Z."/>
            <person name="Zhu L."/>
            <person name="Gill N."/>
            <person name="Joshi T."/>
            <person name="Libault M."/>
            <person name="Sethuraman A."/>
            <person name="Zhang X."/>
            <person name="Shinozaki K."/>
            <person name="Nguyen H."/>
            <person name="Wing R."/>
            <person name="Cregan P."/>
            <person name="Specht J."/>
            <person name="Grimwood J."/>
            <person name="Rokhsar D."/>
            <person name="Stacey G."/>
            <person name="Shoemaker R."/>
            <person name="Jackson S."/>
        </authorList>
    </citation>
    <scope>NUCLEOTIDE SEQUENCE</scope>
    <source>
        <tissue evidence="8">Callus</tissue>
    </source>
</reference>
<feature type="compositionally biased region" description="Basic and acidic residues" evidence="6">
    <location>
        <begin position="859"/>
        <end position="869"/>
    </location>
</feature>
<feature type="domain" description="MBD" evidence="7">
    <location>
        <begin position="28"/>
        <end position="105"/>
    </location>
</feature>
<keyword evidence="4" id="KW-0804">Transcription</keyword>
<evidence type="ECO:0000259" key="7">
    <source>
        <dbReference type="PROSITE" id="PS50982"/>
    </source>
</evidence>
<dbReference type="Gene3D" id="3.30.890.10">
    <property type="entry name" value="Methyl-cpg-binding Protein 2, Chain A"/>
    <property type="match status" value="2"/>
</dbReference>
<feature type="compositionally biased region" description="Polar residues" evidence="6">
    <location>
        <begin position="192"/>
        <end position="204"/>
    </location>
</feature>
<dbReference type="GO" id="GO:0005634">
    <property type="term" value="C:nucleus"/>
    <property type="evidence" value="ECO:0007669"/>
    <property type="project" value="UniProtKB-SubCell"/>
</dbReference>
<dbReference type="GeneID" id="100782433"/>
<dbReference type="EMBL" id="CM000838">
    <property type="protein sequence ID" value="KRH59835.1"/>
    <property type="molecule type" value="Genomic_DNA"/>
</dbReference>
<dbReference type="Gramene" id="KRH59835">
    <property type="protein sequence ID" value="KRH59835"/>
    <property type="gene ID" value="GLYMA_05G205100"/>
</dbReference>
<name>K7KS48_SOYBN</name>
<evidence type="ECO:0000256" key="3">
    <source>
        <dbReference type="ARBA" id="ARBA00023125"/>
    </source>
</evidence>
<evidence type="ECO:0000256" key="4">
    <source>
        <dbReference type="ARBA" id="ARBA00023163"/>
    </source>
</evidence>
<protein>
    <recommendedName>
        <fullName evidence="7">MBD domain-containing protein</fullName>
    </recommendedName>
</protein>
<organism evidence="9">
    <name type="scientific">Glycine max</name>
    <name type="common">Soybean</name>
    <name type="synonym">Glycine hispida</name>
    <dbReference type="NCBI Taxonomy" id="3847"/>
    <lineage>
        <taxon>Eukaryota</taxon>
        <taxon>Viridiplantae</taxon>
        <taxon>Streptophyta</taxon>
        <taxon>Embryophyta</taxon>
        <taxon>Tracheophyta</taxon>
        <taxon>Spermatophyta</taxon>
        <taxon>Magnoliopsida</taxon>
        <taxon>eudicotyledons</taxon>
        <taxon>Gunneridae</taxon>
        <taxon>Pentapetalae</taxon>
        <taxon>rosids</taxon>
        <taxon>fabids</taxon>
        <taxon>Fabales</taxon>
        <taxon>Fabaceae</taxon>
        <taxon>Papilionoideae</taxon>
        <taxon>50 kb inversion clade</taxon>
        <taxon>NPAAA clade</taxon>
        <taxon>indigoferoid/millettioid clade</taxon>
        <taxon>Phaseoleae</taxon>
        <taxon>Glycine</taxon>
        <taxon>Glycine subgen. Soja</taxon>
    </lineage>
</organism>
<dbReference type="OMA" id="PDTDIQK"/>
<evidence type="ECO:0000313" key="10">
    <source>
        <dbReference type="Proteomes" id="UP000008827"/>
    </source>
</evidence>
<dbReference type="eggNOG" id="ENOG502QS50">
    <property type="taxonomic scope" value="Eukaryota"/>
</dbReference>
<feature type="region of interest" description="Disordered" evidence="6">
    <location>
        <begin position="558"/>
        <end position="587"/>
    </location>
</feature>
<feature type="region of interest" description="Disordered" evidence="6">
    <location>
        <begin position="154"/>
        <end position="173"/>
    </location>
</feature>
<dbReference type="RefSeq" id="XP_006580605.1">
    <property type="nucleotide sequence ID" value="XM_006580542.4"/>
</dbReference>
<feature type="compositionally biased region" description="Basic and acidic residues" evidence="6">
    <location>
        <begin position="1"/>
        <end position="14"/>
    </location>
</feature>
<feature type="compositionally biased region" description="Polar residues" evidence="6">
    <location>
        <begin position="778"/>
        <end position="793"/>
    </location>
</feature>
<dbReference type="Pfam" id="PF01429">
    <property type="entry name" value="MBD"/>
    <property type="match status" value="2"/>
</dbReference>
<keyword evidence="2" id="KW-0805">Transcription regulation</keyword>
<proteinExistence type="predicted"/>
<keyword evidence="10" id="KW-1185">Reference proteome</keyword>
<evidence type="ECO:0000256" key="2">
    <source>
        <dbReference type="ARBA" id="ARBA00023015"/>
    </source>
</evidence>
<dbReference type="InterPro" id="IPR038945">
    <property type="entry name" value="MBD13-like"/>
</dbReference>
<dbReference type="InterPro" id="IPR001739">
    <property type="entry name" value="Methyl_CpG_DNA-bd"/>
</dbReference>
<feature type="compositionally biased region" description="Polar residues" evidence="6">
    <location>
        <begin position="138"/>
        <end position="147"/>
    </location>
</feature>
<reference evidence="8 9" key="1">
    <citation type="journal article" date="2010" name="Nature">
        <title>Genome sequence of the palaeopolyploid soybean.</title>
        <authorList>
            <person name="Schmutz J."/>
            <person name="Cannon S.B."/>
            <person name="Schlueter J."/>
            <person name="Ma J."/>
            <person name="Mitros T."/>
            <person name="Nelson W."/>
            <person name="Hyten D.L."/>
            <person name="Song Q."/>
            <person name="Thelen J.J."/>
            <person name="Cheng J."/>
            <person name="Xu D."/>
            <person name="Hellsten U."/>
            <person name="May G.D."/>
            <person name="Yu Y."/>
            <person name="Sakurai T."/>
            <person name="Umezawa T."/>
            <person name="Bhattacharyya M.K."/>
            <person name="Sandhu D."/>
            <person name="Valliyodan B."/>
            <person name="Lindquist E."/>
            <person name="Peto M."/>
            <person name="Grant D."/>
            <person name="Shu S."/>
            <person name="Goodstein D."/>
            <person name="Barry K."/>
            <person name="Futrell-Griggs M."/>
            <person name="Abernathy B."/>
            <person name="Du J."/>
            <person name="Tian Z."/>
            <person name="Zhu L."/>
            <person name="Gill N."/>
            <person name="Joshi T."/>
            <person name="Libault M."/>
            <person name="Sethuraman A."/>
            <person name="Zhang X.-C."/>
            <person name="Shinozaki K."/>
            <person name="Nguyen H.T."/>
            <person name="Wing R.A."/>
            <person name="Cregan P."/>
            <person name="Specht J."/>
            <person name="Grimwood J."/>
            <person name="Rokhsar D."/>
            <person name="Stacey G."/>
            <person name="Shoemaker R.C."/>
            <person name="Jackson S.A."/>
        </authorList>
    </citation>
    <scope>NUCLEOTIDE SEQUENCE [LARGE SCALE GENOMIC DNA]</scope>
    <source>
        <strain evidence="9">cv. Williams 82</strain>
        <tissue evidence="8">Callus</tissue>
    </source>
</reference>
<feature type="compositionally biased region" description="Basic residues" evidence="6">
    <location>
        <begin position="512"/>
        <end position="521"/>
    </location>
</feature>
<dbReference type="OrthoDB" id="10072024at2759"/>
<keyword evidence="5" id="KW-0539">Nucleus</keyword>
<feature type="region of interest" description="Disordered" evidence="6">
    <location>
        <begin position="89"/>
        <end position="148"/>
    </location>
</feature>
<dbReference type="InterPro" id="IPR016177">
    <property type="entry name" value="DNA-bd_dom_sf"/>
</dbReference>
<dbReference type="PaxDb" id="3847-GLYMA05G38075.1"/>
<dbReference type="PANTHER" id="PTHR34067">
    <property type="entry name" value="OS04G0193200 PROTEIN"/>
    <property type="match status" value="1"/>
</dbReference>
<gene>
    <name evidence="9" type="primary">LOC100782433</name>
    <name evidence="8" type="ORF">GLYMA_05G205100</name>
</gene>
<feature type="compositionally biased region" description="Polar residues" evidence="6">
    <location>
        <begin position="154"/>
        <end position="166"/>
    </location>
</feature>
<evidence type="ECO:0000256" key="5">
    <source>
        <dbReference type="ARBA" id="ARBA00023242"/>
    </source>
</evidence>
<feature type="compositionally biased region" description="Basic residues" evidence="6">
    <location>
        <begin position="92"/>
        <end position="104"/>
    </location>
</feature>
<feature type="region of interest" description="Disordered" evidence="6">
    <location>
        <begin position="186"/>
        <end position="217"/>
    </location>
</feature>
<evidence type="ECO:0000256" key="6">
    <source>
        <dbReference type="SAM" id="MobiDB-lite"/>
    </source>
</evidence>
<feature type="region of interest" description="Disordered" evidence="6">
    <location>
        <begin position="1"/>
        <end position="41"/>
    </location>
</feature>
<feature type="compositionally biased region" description="Polar residues" evidence="6">
    <location>
        <begin position="15"/>
        <end position="29"/>
    </location>
</feature>
<keyword evidence="3" id="KW-0238">DNA-binding</keyword>
<sequence>MENPEVEKSEETNRQIDNTKSNSKQQSVDKANEHPDWLPDGWNVEVRTRKSGVHMGSGYKCYIEPLKRYKFFSKPEVLRYLETVKDNSCTSKKGKKCSNMHSPKHNSCSSKKEKKCSNMHSPNDNNSTSKKEKKSTNMDSPNDNSCTLKKEKNCSNVDSPNDNSFTPKKEKNCSNMDCPNDNSCTPKKEKNCSNMDSPNDNSCTPKKEKNCSNMDSPTDVVVEKSTVEDLPPGWVKELKIRKNSKGIRKDPFYIDPASGYVFRSKKDVLRYLESGDIRSCAFRPSRRQIQDEDNLTPPPVAKRQKLKQSASEQQLSSATEILDKSSLELLDANSSRKWKNANVSSGTMVASVPMGESVVKMHSLEDGAANSSEVKKTSDPGSSALLNESLKESEEVLSADDVQEKEHVLNVMENANEKNHGNHSISKNRKEFNVPHRSSPRLAGSKPVQLANNLINERTLQVPKRNLRKSRNTLDVDISEDQTVSKDQPHQQEADKIEDNNKPEIQISPNKSSKKKEYHLPRRASKRLAAIEHETMNSKAKLQQSECGPVTVLADQAPINGKSANKRKKSAPQLEKRENEEMDDEKSESQLSFAFHYSWSDPSLEYAINTLTGVLPPAETDIPKTLVDNVTGKGATTVPEIDIPKTVVDNVTGKGATTVPEIDIPKTVVDNVMGKGATSVPETDIQKTLVDNVTVRNTATVPETDIQKTLVDNVTGRNATTFPETDTQKTLVDNFVGRSASTIPETDDKKTLADNDMGRSATTVPETDIQKTLLDNVTGSRDSENNLLDTVTGGSDRKSQVRSNKPQRKKEVKVPMRLSKRLAGLEPEVAPAERAIEYSTRKSCKEEPTATATLTNGVSDHHDAGEETKLTPQASDSLKTEVLGESLNQSGKSCDAQTGDKEQLQKVEAENIGDARSEPQLPLLFGDSWSDPCLEFAIKTLTGALPVDAGDIMPALPPGFDNPPYKQLHGSLATSINQEAHDNSNQSQNKKELNMVSQPVLRTSSTSYENAPKFTTRVSYLDQGNIIRNLNEEPRHTGNTTPPVHHSRNINSLTHEEPLKQNGQFVEGGFVTMGQQLFETGTVNHDNSESQYSAPFMNSWSDPCLEFAFKTLTGVIPVEENLTLQGCFQEPVNYHERRDGGSMLPDLGSSSFSQSDFSFLHDTGVKSMPGKQSSMSSSFLPLEKTSLQGFTGVDPQTHFSQCNNNFQRR</sequence>
<comment type="subcellular location">
    <subcellularLocation>
        <location evidence="1">Nucleus</location>
    </subcellularLocation>
</comment>
<evidence type="ECO:0000313" key="8">
    <source>
        <dbReference type="EMBL" id="KRH59835.1"/>
    </source>
</evidence>
<feature type="region of interest" description="Disordered" evidence="6">
    <location>
        <begin position="841"/>
        <end position="878"/>
    </location>
</feature>
<dbReference type="EnsemblPlants" id="KRH59835">
    <property type="protein sequence ID" value="KRH59835"/>
    <property type="gene ID" value="GLYMA_05G205100"/>
</dbReference>
<feature type="region of interest" description="Disordered" evidence="6">
    <location>
        <begin position="283"/>
        <end position="318"/>
    </location>
</feature>
<reference evidence="9" key="2">
    <citation type="submission" date="2018-02" db="UniProtKB">
        <authorList>
            <consortium name="EnsemblPlants"/>
        </authorList>
    </citation>
    <scope>IDENTIFICATION</scope>
    <source>
        <strain evidence="9">Williams 82</strain>
    </source>
</reference>
<feature type="region of interest" description="Disordered" evidence="6">
    <location>
        <begin position="462"/>
        <end position="521"/>
    </location>
</feature>
<dbReference type="SUPFAM" id="SSF54171">
    <property type="entry name" value="DNA-binding domain"/>
    <property type="match status" value="2"/>
</dbReference>
<dbReference type="PANTHER" id="PTHR34067:SF20">
    <property type="entry name" value="OS08G0206700 PROTEIN"/>
    <property type="match status" value="1"/>
</dbReference>
<dbReference type="HOGENOM" id="CLU_280252_0_0_1"/>
<dbReference type="KEGG" id="gmx:100782433"/>
<feature type="compositionally biased region" description="Polar residues" evidence="6">
    <location>
        <begin position="307"/>
        <end position="318"/>
    </location>
</feature>
<evidence type="ECO:0000256" key="1">
    <source>
        <dbReference type="ARBA" id="ARBA00004123"/>
    </source>
</evidence>
<dbReference type="Proteomes" id="UP000008827">
    <property type="component" value="Chromosome 5"/>
</dbReference>
<dbReference type="PROSITE" id="PS50982">
    <property type="entry name" value="MBD"/>
    <property type="match status" value="2"/>
</dbReference>
<evidence type="ECO:0000313" key="9">
    <source>
        <dbReference type="EnsemblPlants" id="KRH59835"/>
    </source>
</evidence>
<feature type="domain" description="MBD" evidence="7">
    <location>
        <begin position="220"/>
        <end position="287"/>
    </location>
</feature>
<feature type="compositionally biased region" description="Basic and acidic residues" evidence="6">
    <location>
        <begin position="483"/>
        <end position="502"/>
    </location>
</feature>
<feature type="region of interest" description="Disordered" evidence="6">
    <location>
        <begin position="413"/>
        <end position="446"/>
    </location>
</feature>
<accession>K7KS48</accession>
<dbReference type="GO" id="GO:0003677">
    <property type="term" value="F:DNA binding"/>
    <property type="evidence" value="ECO:0007669"/>
    <property type="project" value="UniProtKB-KW"/>
</dbReference>
<dbReference type="AlphaFoldDB" id="K7KS48"/>
<feature type="region of interest" description="Disordered" evidence="6">
    <location>
        <begin position="778"/>
        <end position="811"/>
    </location>
</feature>